<protein>
    <submittedName>
        <fullName evidence="1">Uncharacterized protein</fullName>
    </submittedName>
</protein>
<evidence type="ECO:0000313" key="2">
    <source>
        <dbReference type="Proteomes" id="UP000294937"/>
    </source>
</evidence>
<sequence>MSLNPQYIPTSFLEEFRTLKLEWMIHDLRKCTPDELIQIKKEIDQLLHLDTE</sequence>
<organism evidence="1 2">
    <name type="scientific">Hazenella coriacea</name>
    <dbReference type="NCBI Taxonomy" id="1179467"/>
    <lineage>
        <taxon>Bacteria</taxon>
        <taxon>Bacillati</taxon>
        <taxon>Bacillota</taxon>
        <taxon>Bacilli</taxon>
        <taxon>Bacillales</taxon>
        <taxon>Thermoactinomycetaceae</taxon>
        <taxon>Hazenella</taxon>
    </lineage>
</organism>
<gene>
    <name evidence="1" type="ORF">EDD58_103430</name>
</gene>
<name>A0A4R3L7J6_9BACL</name>
<evidence type="ECO:0000313" key="1">
    <source>
        <dbReference type="EMBL" id="TCS95005.1"/>
    </source>
</evidence>
<dbReference type="RefSeq" id="WP_165875884.1">
    <property type="nucleotide sequence ID" value="NZ_SMAG01000003.1"/>
</dbReference>
<dbReference type="AlphaFoldDB" id="A0A4R3L7J6"/>
<reference evidence="1 2" key="1">
    <citation type="submission" date="2019-03" db="EMBL/GenBank/DDBJ databases">
        <title>Genomic Encyclopedia of Type Strains, Phase IV (KMG-IV): sequencing the most valuable type-strain genomes for metagenomic binning, comparative biology and taxonomic classification.</title>
        <authorList>
            <person name="Goeker M."/>
        </authorList>
    </citation>
    <scope>NUCLEOTIDE SEQUENCE [LARGE SCALE GENOMIC DNA]</scope>
    <source>
        <strain evidence="1 2">DSM 45707</strain>
    </source>
</reference>
<dbReference type="EMBL" id="SMAG01000003">
    <property type="protein sequence ID" value="TCS95005.1"/>
    <property type="molecule type" value="Genomic_DNA"/>
</dbReference>
<proteinExistence type="predicted"/>
<keyword evidence="2" id="KW-1185">Reference proteome</keyword>
<accession>A0A4R3L7J6</accession>
<comment type="caution">
    <text evidence="1">The sequence shown here is derived from an EMBL/GenBank/DDBJ whole genome shotgun (WGS) entry which is preliminary data.</text>
</comment>
<dbReference type="Proteomes" id="UP000294937">
    <property type="component" value="Unassembled WGS sequence"/>
</dbReference>